<protein>
    <submittedName>
        <fullName evidence="1">Uncharacterized protein</fullName>
    </submittedName>
</protein>
<evidence type="ECO:0000313" key="1">
    <source>
        <dbReference type="EMBL" id="MDT0381483.1"/>
    </source>
</evidence>
<dbReference type="EMBL" id="JAVREQ010000022">
    <property type="protein sequence ID" value="MDT0381483.1"/>
    <property type="molecule type" value="Genomic_DNA"/>
</dbReference>
<reference evidence="2" key="1">
    <citation type="submission" date="2023-07" db="EMBL/GenBank/DDBJ databases">
        <title>30 novel species of actinomycetes from the DSMZ collection.</title>
        <authorList>
            <person name="Nouioui I."/>
        </authorList>
    </citation>
    <scope>NUCLEOTIDE SEQUENCE [LARGE SCALE GENOMIC DNA]</scope>
    <source>
        <strain evidence="2">DSM 42041</strain>
    </source>
</reference>
<accession>A0ABU2P0Q7</accession>
<dbReference type="RefSeq" id="WP_311675173.1">
    <property type="nucleotide sequence ID" value="NZ_JAVREQ010000022.1"/>
</dbReference>
<comment type="caution">
    <text evidence="1">The sequence shown here is derived from an EMBL/GenBank/DDBJ whole genome shotgun (WGS) entry which is preliminary data.</text>
</comment>
<keyword evidence="2" id="KW-1185">Reference proteome</keyword>
<name>A0ABU2P0Q7_9ACTN</name>
<sequence length="128" mass="13803">MILADHAAAVERLLKVPGPRTADLAVGADPSEDDPSAGLEAEEAFGTDCEALVELLTRRWGEPEVLDLTDDLVRLASGEPVPEPRRTLCAFVRVLRRWQVGDRWLGVGVGRQGDNLPLHLVAAVGDTD</sequence>
<gene>
    <name evidence="1" type="ORF">RM572_22240</name>
</gene>
<dbReference type="Proteomes" id="UP001183414">
    <property type="component" value="Unassembled WGS sequence"/>
</dbReference>
<evidence type="ECO:0000313" key="2">
    <source>
        <dbReference type="Proteomes" id="UP001183414"/>
    </source>
</evidence>
<proteinExistence type="predicted"/>
<organism evidence="1 2">
    <name type="scientific">Streptomyces hazeniae</name>
    <dbReference type="NCBI Taxonomy" id="3075538"/>
    <lineage>
        <taxon>Bacteria</taxon>
        <taxon>Bacillati</taxon>
        <taxon>Actinomycetota</taxon>
        <taxon>Actinomycetes</taxon>
        <taxon>Kitasatosporales</taxon>
        <taxon>Streptomycetaceae</taxon>
        <taxon>Streptomyces</taxon>
    </lineage>
</organism>